<dbReference type="GO" id="GO:0006915">
    <property type="term" value="P:apoptotic process"/>
    <property type="evidence" value="ECO:0007669"/>
    <property type="project" value="UniProtKB-KW"/>
</dbReference>
<keyword evidence="2" id="KW-0053">Apoptosis</keyword>
<dbReference type="SUPFAM" id="SSF52129">
    <property type="entry name" value="Caspase-like"/>
    <property type="match status" value="1"/>
</dbReference>
<keyword evidence="3" id="KW-0378">Hydrolase</keyword>
<dbReference type="GO" id="GO:0004197">
    <property type="term" value="F:cysteine-type endopeptidase activity"/>
    <property type="evidence" value="ECO:0007669"/>
    <property type="project" value="InterPro"/>
</dbReference>
<dbReference type="EMBL" id="JAUEPR010000025">
    <property type="protein sequence ID" value="KAK0474959.1"/>
    <property type="molecule type" value="Genomic_DNA"/>
</dbReference>
<dbReference type="Gene3D" id="3.40.50.12660">
    <property type="match status" value="2"/>
</dbReference>
<dbReference type="Proteomes" id="UP001175227">
    <property type="component" value="Unassembled WGS sequence"/>
</dbReference>
<evidence type="ECO:0000313" key="7">
    <source>
        <dbReference type="Proteomes" id="UP001175227"/>
    </source>
</evidence>
<reference evidence="6" key="1">
    <citation type="submission" date="2023-06" db="EMBL/GenBank/DDBJ databases">
        <authorList>
            <consortium name="Lawrence Berkeley National Laboratory"/>
            <person name="Ahrendt S."/>
            <person name="Sahu N."/>
            <person name="Indic B."/>
            <person name="Wong-Bajracharya J."/>
            <person name="Merenyi Z."/>
            <person name="Ke H.-M."/>
            <person name="Monk M."/>
            <person name="Kocsube S."/>
            <person name="Drula E."/>
            <person name="Lipzen A."/>
            <person name="Balint B."/>
            <person name="Henrissat B."/>
            <person name="Andreopoulos B."/>
            <person name="Martin F.M."/>
            <person name="Harder C.B."/>
            <person name="Rigling D."/>
            <person name="Ford K.L."/>
            <person name="Foster G.D."/>
            <person name="Pangilinan J."/>
            <person name="Papanicolaou A."/>
            <person name="Barry K."/>
            <person name="LaButti K."/>
            <person name="Viragh M."/>
            <person name="Koriabine M."/>
            <person name="Yan M."/>
            <person name="Riley R."/>
            <person name="Champramary S."/>
            <person name="Plett K.L."/>
            <person name="Tsai I.J."/>
            <person name="Slot J."/>
            <person name="Sipos G."/>
            <person name="Plett J."/>
            <person name="Nagy L.G."/>
            <person name="Grigoriev I.V."/>
        </authorList>
    </citation>
    <scope>NUCLEOTIDE SEQUENCE</scope>
    <source>
        <strain evidence="6">ICMP 16352</strain>
    </source>
</reference>
<organism evidence="6 7">
    <name type="scientific">Armillaria novae-zelandiae</name>
    <dbReference type="NCBI Taxonomy" id="153914"/>
    <lineage>
        <taxon>Eukaryota</taxon>
        <taxon>Fungi</taxon>
        <taxon>Dikarya</taxon>
        <taxon>Basidiomycota</taxon>
        <taxon>Agaricomycotina</taxon>
        <taxon>Agaricomycetes</taxon>
        <taxon>Agaricomycetidae</taxon>
        <taxon>Agaricales</taxon>
        <taxon>Marasmiineae</taxon>
        <taxon>Physalacriaceae</taxon>
        <taxon>Armillaria</taxon>
    </lineage>
</organism>
<evidence type="ECO:0000256" key="2">
    <source>
        <dbReference type="ARBA" id="ARBA00022703"/>
    </source>
</evidence>
<dbReference type="InterPro" id="IPR029030">
    <property type="entry name" value="Caspase-like_dom_sf"/>
</dbReference>
<sequence>MWNDAPSYSNQADIIPAMHPHTAGMGLLLGPHRNPQSKAPSFVALKCTVLTHESDLKIRLFWLPFSPRAPSAAVSFCFIGWAGLTPLSYDPYGPPPVPREGYPGEEHHHQHHHHREEYDAEGGNFAAPTYHPRPPPSEHQHYGPRFLGPDQNEMQPYFKYSQCNGRKKALCIGVNYLGQDGELNGCINDAHNIRNFLCTHFGYREEDIVMLTDDSQHHRQIPTRENILYAMRWLVKDAQPDDSLFFHYSGHGGQTEDKDGDEIDGYDEVIYPAQSGHIVDDLMHEIMVKPLPAGCRLTAIFDSCHSGSALDLPYMYSTEGKIKEPNLAAEAGQGLLSAVSAYVRGDERGALESAIGIFKSFMGNGQAEEANQYAQRTRTSPADVISWSGCKDSQTSADTQEAGRATGAMSYAFTAVLGKNPEQSYEQLLNNIRDVLRSKYSQKPQLSSSHPMDIDIMFIC</sequence>
<feature type="domain" description="Peptidase C14 caspase" evidence="5">
    <location>
        <begin position="166"/>
        <end position="450"/>
    </location>
</feature>
<dbReference type="GO" id="GO:0006508">
    <property type="term" value="P:proteolysis"/>
    <property type="evidence" value="ECO:0007669"/>
    <property type="project" value="InterPro"/>
</dbReference>
<evidence type="ECO:0000256" key="1">
    <source>
        <dbReference type="ARBA" id="ARBA00009005"/>
    </source>
</evidence>
<dbReference type="InterPro" id="IPR011600">
    <property type="entry name" value="Pept_C14_caspase"/>
</dbReference>
<dbReference type="PANTHER" id="PTHR48104:SF30">
    <property type="entry name" value="METACASPASE-1"/>
    <property type="match status" value="1"/>
</dbReference>
<proteinExistence type="inferred from homology"/>
<evidence type="ECO:0000259" key="5">
    <source>
        <dbReference type="Pfam" id="PF00656"/>
    </source>
</evidence>
<dbReference type="Pfam" id="PF00656">
    <property type="entry name" value="Peptidase_C14"/>
    <property type="match status" value="1"/>
</dbReference>
<dbReference type="PANTHER" id="PTHR48104">
    <property type="entry name" value="METACASPASE-4"/>
    <property type="match status" value="1"/>
</dbReference>
<keyword evidence="3" id="KW-0788">Thiol protease</keyword>
<keyword evidence="7" id="KW-1185">Reference proteome</keyword>
<evidence type="ECO:0000256" key="3">
    <source>
        <dbReference type="ARBA" id="ARBA00022807"/>
    </source>
</evidence>
<protein>
    <submittedName>
        <fullName evidence="6">Caspase domain-containing protein</fullName>
    </submittedName>
</protein>
<gene>
    <name evidence="6" type="ORF">IW261DRAFT_1649061</name>
</gene>
<comment type="caution">
    <text evidence="6">The sequence shown here is derived from an EMBL/GenBank/DDBJ whole genome shotgun (WGS) entry which is preliminary data.</text>
</comment>
<evidence type="ECO:0000313" key="6">
    <source>
        <dbReference type="EMBL" id="KAK0474959.1"/>
    </source>
</evidence>
<keyword evidence="3" id="KW-0645">Protease</keyword>
<dbReference type="GO" id="GO:0005737">
    <property type="term" value="C:cytoplasm"/>
    <property type="evidence" value="ECO:0007669"/>
    <property type="project" value="TreeGrafter"/>
</dbReference>
<name>A0AA39UA70_9AGAR</name>
<comment type="similarity">
    <text evidence="1">Belongs to the peptidase C14B family.</text>
</comment>
<dbReference type="InterPro" id="IPR050452">
    <property type="entry name" value="Metacaspase"/>
</dbReference>
<accession>A0AA39UA70</accession>
<dbReference type="AlphaFoldDB" id="A0AA39UA70"/>
<feature type="region of interest" description="Disordered" evidence="4">
    <location>
        <begin position="95"/>
        <end position="146"/>
    </location>
</feature>
<evidence type="ECO:0000256" key="4">
    <source>
        <dbReference type="SAM" id="MobiDB-lite"/>
    </source>
</evidence>